<dbReference type="SUPFAM" id="SSF56281">
    <property type="entry name" value="Metallo-hydrolase/oxidoreductase"/>
    <property type="match status" value="1"/>
</dbReference>
<dbReference type="InterPro" id="IPR036866">
    <property type="entry name" value="RibonucZ/Hydroxyglut_hydro"/>
</dbReference>
<dbReference type="Proteomes" id="UP000641588">
    <property type="component" value="Unassembled WGS sequence"/>
</dbReference>
<keyword evidence="6" id="KW-1185">Reference proteome</keyword>
<accession>A0A972GZW0</accession>
<dbReference type="Gene3D" id="3.60.15.10">
    <property type="entry name" value="Ribonuclease Z/Hydroxyacylglutathione hydrolase-like"/>
    <property type="match status" value="1"/>
</dbReference>
<comment type="catalytic activity">
    <reaction evidence="3">
        <text>3',5'-cyclic UMP + H2O = UMP + H(+)</text>
        <dbReference type="Rhea" id="RHEA:70575"/>
        <dbReference type="ChEBI" id="CHEBI:15377"/>
        <dbReference type="ChEBI" id="CHEBI:15378"/>
        <dbReference type="ChEBI" id="CHEBI:57865"/>
        <dbReference type="ChEBI" id="CHEBI:184387"/>
    </reaction>
    <physiologicalReaction direction="left-to-right" evidence="3">
        <dbReference type="Rhea" id="RHEA:70576"/>
    </physiologicalReaction>
</comment>
<dbReference type="PANTHER" id="PTHR23131:SF4">
    <property type="entry name" value="METALLO-BETA-LACTAMASE SUPERFAMILY POTEIN"/>
    <property type="match status" value="1"/>
</dbReference>
<dbReference type="Pfam" id="PF00753">
    <property type="entry name" value="Lactamase_B"/>
    <property type="match status" value="1"/>
</dbReference>
<dbReference type="Pfam" id="PF21221">
    <property type="entry name" value="B_lactamase-like_C"/>
    <property type="match status" value="1"/>
</dbReference>
<evidence type="ECO:0000313" key="6">
    <source>
        <dbReference type="Proteomes" id="UP000641588"/>
    </source>
</evidence>
<feature type="domain" description="Metallo-beta-lactamase" evidence="4">
    <location>
        <begin position="24"/>
        <end position="238"/>
    </location>
</feature>
<protein>
    <submittedName>
        <fullName evidence="5">MBL fold metallo-hydrolase</fullName>
    </submittedName>
</protein>
<dbReference type="InterPro" id="IPR036388">
    <property type="entry name" value="WH-like_DNA-bd_sf"/>
</dbReference>
<name>A0A972GZW0_9BACL</name>
<dbReference type="PANTHER" id="PTHR23131">
    <property type="entry name" value="ENDORIBONUCLEASE LACTB2"/>
    <property type="match status" value="1"/>
</dbReference>
<evidence type="ECO:0000256" key="2">
    <source>
        <dbReference type="ARBA" id="ARBA00034301"/>
    </source>
</evidence>
<dbReference type="AlphaFoldDB" id="A0A972GZW0"/>
<dbReference type="SMART" id="SM00849">
    <property type="entry name" value="Lactamase_B"/>
    <property type="match status" value="1"/>
</dbReference>
<dbReference type="InterPro" id="IPR001279">
    <property type="entry name" value="Metallo-B-lactamas"/>
</dbReference>
<evidence type="ECO:0000313" key="5">
    <source>
        <dbReference type="EMBL" id="NOU95970.1"/>
    </source>
</evidence>
<comment type="function">
    <text evidence="2">Counteracts the endogenous Pycsar antiviral defense system. Phosphodiesterase that enables metal-dependent hydrolysis of host cyclic nucleotide Pycsar defense signals such as cCMP and cUMP.</text>
</comment>
<proteinExistence type="predicted"/>
<evidence type="ECO:0000256" key="3">
    <source>
        <dbReference type="ARBA" id="ARBA00048505"/>
    </source>
</evidence>
<sequence length="324" mass="36957">MSLFTLHNDSIYQIKSPLPFPLRWVNSYLIRGVDGYTLIDPGLHTEAAESFWAQVMNELGIGFRDIEQIVLTHHHPDHYGLAGYFQERSNAPVRMSSVGYEQVNLLWGEGQPMTASLLRLFTSHGMPDEMLLSMQDHMDSFVSMVSPQPKVSMITIGDSIRLGDHEYETLHTPGHAAGHVCFYRAETKEMLCGDHVIPQISPNVSYLPGGIDENPLGSFLQSLEEIGRYEVAWAYPGHREPFEKFGLRTQELILHHESRLELMRGMLIERPQTAYEVCRNTFGHKLTLHQLRFALSETLAHLIYLRETGMVKQVEQEAMAYFQA</sequence>
<comment type="catalytic activity">
    <reaction evidence="1">
        <text>3',5'-cyclic CMP + H2O = CMP + H(+)</text>
        <dbReference type="Rhea" id="RHEA:72675"/>
        <dbReference type="ChEBI" id="CHEBI:15377"/>
        <dbReference type="ChEBI" id="CHEBI:15378"/>
        <dbReference type="ChEBI" id="CHEBI:58003"/>
        <dbReference type="ChEBI" id="CHEBI:60377"/>
    </reaction>
    <physiologicalReaction direction="left-to-right" evidence="1">
        <dbReference type="Rhea" id="RHEA:72676"/>
    </physiologicalReaction>
</comment>
<dbReference type="CDD" id="cd07725">
    <property type="entry name" value="TTHA1429-like_MBL-fold"/>
    <property type="match status" value="1"/>
</dbReference>
<dbReference type="RefSeq" id="WP_171654196.1">
    <property type="nucleotide sequence ID" value="NZ_WHOD01000087.1"/>
</dbReference>
<dbReference type="InterPro" id="IPR050662">
    <property type="entry name" value="Sec-metab_biosynth-thioest"/>
</dbReference>
<dbReference type="EMBL" id="WHOD01000087">
    <property type="protein sequence ID" value="NOU95970.1"/>
    <property type="molecule type" value="Genomic_DNA"/>
</dbReference>
<organism evidence="5 6">
    <name type="scientific">Paenibacillus foliorum</name>
    <dbReference type="NCBI Taxonomy" id="2654974"/>
    <lineage>
        <taxon>Bacteria</taxon>
        <taxon>Bacillati</taxon>
        <taxon>Bacillota</taxon>
        <taxon>Bacilli</taxon>
        <taxon>Bacillales</taxon>
        <taxon>Paenibacillaceae</taxon>
        <taxon>Paenibacillus</taxon>
    </lineage>
</organism>
<dbReference type="Gene3D" id="1.10.10.10">
    <property type="entry name" value="Winged helix-like DNA-binding domain superfamily/Winged helix DNA-binding domain"/>
    <property type="match status" value="1"/>
</dbReference>
<evidence type="ECO:0000256" key="1">
    <source>
        <dbReference type="ARBA" id="ARBA00034221"/>
    </source>
</evidence>
<gene>
    <name evidence="5" type="ORF">GC093_22505</name>
</gene>
<reference evidence="5" key="1">
    <citation type="submission" date="2019-10" db="EMBL/GenBank/DDBJ databases">
        <title>Description of Paenibacillus glebae sp. nov.</title>
        <authorList>
            <person name="Carlier A."/>
            <person name="Qi S."/>
        </authorList>
    </citation>
    <scope>NUCLEOTIDE SEQUENCE</scope>
    <source>
        <strain evidence="5">LMG 31456</strain>
    </source>
</reference>
<dbReference type="InterPro" id="IPR048933">
    <property type="entry name" value="B_lactamase-like_C"/>
</dbReference>
<evidence type="ECO:0000259" key="4">
    <source>
        <dbReference type="SMART" id="SM00849"/>
    </source>
</evidence>
<comment type="caution">
    <text evidence="5">The sequence shown here is derived from an EMBL/GenBank/DDBJ whole genome shotgun (WGS) entry which is preliminary data.</text>
</comment>